<proteinExistence type="predicted"/>
<gene>
    <name evidence="2" type="ORF">RJ639_024630</name>
</gene>
<evidence type="ECO:0000313" key="2">
    <source>
        <dbReference type="EMBL" id="KAK2998425.1"/>
    </source>
</evidence>
<protein>
    <submittedName>
        <fullName evidence="2">Uncharacterized protein</fullName>
    </submittedName>
</protein>
<comment type="caution">
    <text evidence="2">The sequence shown here is derived from an EMBL/GenBank/DDBJ whole genome shotgun (WGS) entry which is preliminary data.</text>
</comment>
<dbReference type="Proteomes" id="UP001188597">
    <property type="component" value="Unassembled WGS sequence"/>
</dbReference>
<evidence type="ECO:0000313" key="3">
    <source>
        <dbReference type="Proteomes" id="UP001188597"/>
    </source>
</evidence>
<dbReference type="EMBL" id="JAVXUP010003657">
    <property type="protein sequence ID" value="KAK2998425.1"/>
    <property type="molecule type" value="Genomic_DNA"/>
</dbReference>
<dbReference type="AlphaFoldDB" id="A0AA89ACW4"/>
<keyword evidence="3" id="KW-1185">Reference proteome</keyword>
<accession>A0AA89ACW4</accession>
<evidence type="ECO:0000256" key="1">
    <source>
        <dbReference type="SAM" id="MobiDB-lite"/>
    </source>
</evidence>
<name>A0AA89ACW4_9ASTE</name>
<feature type="region of interest" description="Disordered" evidence="1">
    <location>
        <begin position="133"/>
        <end position="154"/>
    </location>
</feature>
<sequence>MASPLSTSPTSPTAAPLVDGDTTQDAWLLCESIPKNCLAPFRDLLYELKTSEGVPPVSCVVSDDVMSFTLEAAEELPKCFVLDNQHLWVFGLCLLLPTGGKGVRAPQSFAHPFHVYVLFTWAPSACPPTAGFSSAPTSNSSEYPSTILSTLSSS</sequence>
<reference evidence="2" key="1">
    <citation type="submission" date="2022-12" db="EMBL/GenBank/DDBJ databases">
        <title>Draft genome assemblies for two species of Escallonia (Escalloniales).</title>
        <authorList>
            <person name="Chanderbali A."/>
            <person name="Dervinis C."/>
            <person name="Anghel I."/>
            <person name="Soltis D."/>
            <person name="Soltis P."/>
            <person name="Zapata F."/>
        </authorList>
    </citation>
    <scope>NUCLEOTIDE SEQUENCE</scope>
    <source>
        <strain evidence="2">UCBG64.0493</strain>
        <tissue evidence="2">Leaf</tissue>
    </source>
</reference>
<organism evidence="2 3">
    <name type="scientific">Escallonia herrerae</name>
    <dbReference type="NCBI Taxonomy" id="1293975"/>
    <lineage>
        <taxon>Eukaryota</taxon>
        <taxon>Viridiplantae</taxon>
        <taxon>Streptophyta</taxon>
        <taxon>Embryophyta</taxon>
        <taxon>Tracheophyta</taxon>
        <taxon>Spermatophyta</taxon>
        <taxon>Magnoliopsida</taxon>
        <taxon>eudicotyledons</taxon>
        <taxon>Gunneridae</taxon>
        <taxon>Pentapetalae</taxon>
        <taxon>asterids</taxon>
        <taxon>campanulids</taxon>
        <taxon>Escalloniales</taxon>
        <taxon>Escalloniaceae</taxon>
        <taxon>Escallonia</taxon>
    </lineage>
</organism>
<dbReference type="Gene3D" id="3.40.50.2000">
    <property type="entry name" value="Glycogen Phosphorylase B"/>
    <property type="match status" value="1"/>
</dbReference>